<protein>
    <recommendedName>
        <fullName evidence="8">Rhodopsin domain-containing protein</fullName>
    </recommendedName>
</protein>
<organism evidence="9 10">
    <name type="scientific">Aspergillus mulundensis</name>
    <dbReference type="NCBI Taxonomy" id="1810919"/>
    <lineage>
        <taxon>Eukaryota</taxon>
        <taxon>Fungi</taxon>
        <taxon>Dikarya</taxon>
        <taxon>Ascomycota</taxon>
        <taxon>Pezizomycotina</taxon>
        <taxon>Eurotiomycetes</taxon>
        <taxon>Eurotiomycetidae</taxon>
        <taxon>Eurotiales</taxon>
        <taxon>Aspergillaceae</taxon>
        <taxon>Aspergillus</taxon>
        <taxon>Aspergillus subgen. Nidulantes</taxon>
    </lineage>
</organism>
<dbReference type="Pfam" id="PF20684">
    <property type="entry name" value="Fung_rhodopsin"/>
    <property type="match status" value="1"/>
</dbReference>
<sequence>MAQFEVEAFTLLALAIVAIVLRVVARWSIAGPKNFQLDDYLMPLAGVVYGLETGAAYCVGAWWMGLANNSMTDAQRLELSKHPDSQEYHLRVGGSKTQVLGWSLYTTLLWLLKACMAVFYGRLTAGLINMRMRVRIAYAMIGATYIAVICSILFGCHPMSKNWQIYPDPGNYCQPAVSKIDVYVTVTLNVATDIYLLSIPMPILFKARLPIREKLELLVLFSGGTFVMAAGILRCVLIVTAGANGASQAGSWACRETFVAVIIGNAPMIYPFLRRIAKRAGLYMTTHRTAHSQSYPLASTDDKNGNGGGGGGGKSFMGMSQASKKKRFRHPLSIPDTQWRDDSETTVAVAGEEEGDEMAMLSKKFNHTQGQYGMGVGTGGRMSVQRQMSLEAFRSDAGAAEAVITSGTHASPKGSSTLASSLDSIRDEELSGIKVVRETIVERRDV</sequence>
<keyword evidence="3 7" id="KW-1133">Transmembrane helix</keyword>
<keyword evidence="2 7" id="KW-0812">Transmembrane</keyword>
<evidence type="ECO:0000313" key="9">
    <source>
        <dbReference type="EMBL" id="RDW72659.1"/>
    </source>
</evidence>
<evidence type="ECO:0000256" key="1">
    <source>
        <dbReference type="ARBA" id="ARBA00004141"/>
    </source>
</evidence>
<dbReference type="InterPro" id="IPR052337">
    <property type="entry name" value="SAT4-like"/>
</dbReference>
<evidence type="ECO:0000256" key="7">
    <source>
        <dbReference type="SAM" id="Phobius"/>
    </source>
</evidence>
<dbReference type="AlphaFoldDB" id="A0A3D8RF36"/>
<dbReference type="GO" id="GO:0016020">
    <property type="term" value="C:membrane"/>
    <property type="evidence" value="ECO:0007669"/>
    <property type="project" value="UniProtKB-SubCell"/>
</dbReference>
<dbReference type="STRING" id="1810919.A0A3D8RF36"/>
<dbReference type="GeneID" id="38118201"/>
<evidence type="ECO:0000256" key="2">
    <source>
        <dbReference type="ARBA" id="ARBA00022692"/>
    </source>
</evidence>
<keyword evidence="4 7" id="KW-0472">Membrane</keyword>
<comment type="subcellular location">
    <subcellularLocation>
        <location evidence="1">Membrane</location>
        <topology evidence="1">Multi-pass membrane protein</topology>
    </subcellularLocation>
</comment>
<dbReference type="Proteomes" id="UP000256690">
    <property type="component" value="Unassembled WGS sequence"/>
</dbReference>
<evidence type="ECO:0000313" key="10">
    <source>
        <dbReference type="Proteomes" id="UP000256690"/>
    </source>
</evidence>
<feature type="transmembrane region" description="Helical" evidence="7">
    <location>
        <begin position="136"/>
        <end position="160"/>
    </location>
</feature>
<evidence type="ECO:0000256" key="3">
    <source>
        <dbReference type="ARBA" id="ARBA00022989"/>
    </source>
</evidence>
<feature type="transmembrane region" description="Helical" evidence="7">
    <location>
        <begin position="6"/>
        <end position="29"/>
    </location>
</feature>
<keyword evidence="10" id="KW-1185">Reference proteome</keyword>
<dbReference type="OrthoDB" id="2988756at2759"/>
<feature type="domain" description="Rhodopsin" evidence="8">
    <location>
        <begin position="21"/>
        <end position="275"/>
    </location>
</feature>
<proteinExistence type="inferred from homology"/>
<feature type="region of interest" description="Disordered" evidence="6">
    <location>
        <begin position="293"/>
        <end position="320"/>
    </location>
</feature>
<feature type="transmembrane region" description="Helical" evidence="7">
    <location>
        <begin position="41"/>
        <end position="63"/>
    </location>
</feature>
<evidence type="ECO:0000256" key="5">
    <source>
        <dbReference type="ARBA" id="ARBA00038359"/>
    </source>
</evidence>
<dbReference type="InterPro" id="IPR049326">
    <property type="entry name" value="Rhodopsin_dom_fungi"/>
</dbReference>
<comment type="caution">
    <text evidence="9">The sequence shown here is derived from an EMBL/GenBank/DDBJ whole genome shotgun (WGS) entry which is preliminary data.</text>
</comment>
<evidence type="ECO:0000256" key="6">
    <source>
        <dbReference type="SAM" id="MobiDB-lite"/>
    </source>
</evidence>
<name>A0A3D8RF36_9EURO</name>
<feature type="transmembrane region" description="Helical" evidence="7">
    <location>
        <begin position="249"/>
        <end position="273"/>
    </location>
</feature>
<dbReference type="PANTHER" id="PTHR33048:SF2">
    <property type="entry name" value="SRPK"/>
    <property type="match status" value="1"/>
</dbReference>
<comment type="similarity">
    <text evidence="5">Belongs to the SAT4 family.</text>
</comment>
<accession>A0A3D8RF36</accession>
<feature type="transmembrane region" description="Helical" evidence="7">
    <location>
        <begin position="102"/>
        <end position="124"/>
    </location>
</feature>
<feature type="compositionally biased region" description="Gly residues" evidence="6">
    <location>
        <begin position="305"/>
        <end position="315"/>
    </location>
</feature>
<dbReference type="PANTHER" id="PTHR33048">
    <property type="entry name" value="PTH11-LIKE INTEGRAL MEMBRANE PROTEIN (AFU_ORTHOLOGUE AFUA_5G11245)"/>
    <property type="match status" value="1"/>
</dbReference>
<feature type="transmembrane region" description="Helical" evidence="7">
    <location>
        <begin position="180"/>
        <end position="205"/>
    </location>
</feature>
<dbReference type="EMBL" id="PVWQ01000009">
    <property type="protein sequence ID" value="RDW72659.1"/>
    <property type="molecule type" value="Genomic_DNA"/>
</dbReference>
<feature type="transmembrane region" description="Helical" evidence="7">
    <location>
        <begin position="217"/>
        <end position="243"/>
    </location>
</feature>
<reference evidence="9 10" key="1">
    <citation type="journal article" date="2018" name="IMA Fungus">
        <title>IMA Genome-F 9: Draft genome sequence of Annulohypoxylon stygium, Aspergillus mulundensis, Berkeleyomyces basicola (syn. Thielaviopsis basicola), Ceratocystis smalleyi, two Cercospora beticola strains, Coleophoma cylindrospora, Fusarium fracticaudum, Phialophora cf. hyalina, and Morchella septimelata.</title>
        <authorList>
            <person name="Wingfield B.D."/>
            <person name="Bills G.F."/>
            <person name="Dong Y."/>
            <person name="Huang W."/>
            <person name="Nel W.J."/>
            <person name="Swalarsk-Parry B.S."/>
            <person name="Vaghefi N."/>
            <person name="Wilken P.M."/>
            <person name="An Z."/>
            <person name="de Beer Z.W."/>
            <person name="De Vos L."/>
            <person name="Chen L."/>
            <person name="Duong T.A."/>
            <person name="Gao Y."/>
            <person name="Hammerbacher A."/>
            <person name="Kikkert J.R."/>
            <person name="Li Y."/>
            <person name="Li H."/>
            <person name="Li K."/>
            <person name="Li Q."/>
            <person name="Liu X."/>
            <person name="Ma X."/>
            <person name="Naidoo K."/>
            <person name="Pethybridge S.J."/>
            <person name="Sun J."/>
            <person name="Steenkamp E.T."/>
            <person name="van der Nest M.A."/>
            <person name="van Wyk S."/>
            <person name="Wingfield M.J."/>
            <person name="Xiong C."/>
            <person name="Yue Q."/>
            <person name="Zhang X."/>
        </authorList>
    </citation>
    <scope>NUCLEOTIDE SEQUENCE [LARGE SCALE GENOMIC DNA]</scope>
    <source>
        <strain evidence="9 10">DSM 5745</strain>
    </source>
</reference>
<dbReference type="RefSeq" id="XP_026601879.1">
    <property type="nucleotide sequence ID" value="XM_026749847.1"/>
</dbReference>
<gene>
    <name evidence="9" type="ORF">DSM5745_07831</name>
</gene>
<evidence type="ECO:0000256" key="4">
    <source>
        <dbReference type="ARBA" id="ARBA00023136"/>
    </source>
</evidence>
<evidence type="ECO:0000259" key="8">
    <source>
        <dbReference type="Pfam" id="PF20684"/>
    </source>
</evidence>